<dbReference type="RefSeq" id="WP_354023612.1">
    <property type="nucleotide sequence ID" value="NZ_JBEPSJ010000001.1"/>
</dbReference>
<evidence type="ECO:0000313" key="3">
    <source>
        <dbReference type="Proteomes" id="UP001549257"/>
    </source>
</evidence>
<reference evidence="2 3" key="1">
    <citation type="submission" date="2024-06" db="EMBL/GenBank/DDBJ databases">
        <title>Sorghum-associated microbial communities from plants grown in Nebraska, USA.</title>
        <authorList>
            <person name="Schachtman D."/>
        </authorList>
    </citation>
    <scope>NUCLEOTIDE SEQUENCE [LARGE SCALE GENOMIC DNA]</scope>
    <source>
        <strain evidence="2 3">2857</strain>
    </source>
</reference>
<accession>A0ABV2QK57</accession>
<keyword evidence="1" id="KW-1133">Transmembrane helix</keyword>
<evidence type="ECO:0008006" key="4">
    <source>
        <dbReference type="Google" id="ProtNLM"/>
    </source>
</evidence>
<proteinExistence type="predicted"/>
<dbReference type="InterPro" id="IPR021443">
    <property type="entry name" value="DUF3093"/>
</dbReference>
<keyword evidence="1" id="KW-0812">Transmembrane</keyword>
<gene>
    <name evidence="2" type="ORF">ABIE21_000931</name>
</gene>
<dbReference type="Pfam" id="PF11292">
    <property type="entry name" value="DUF3093"/>
    <property type="match status" value="1"/>
</dbReference>
<keyword evidence="1" id="KW-0472">Membrane</keyword>
<comment type="caution">
    <text evidence="2">The sequence shown here is derived from an EMBL/GenBank/DDBJ whole genome shotgun (WGS) entry which is preliminary data.</text>
</comment>
<evidence type="ECO:0000256" key="1">
    <source>
        <dbReference type="SAM" id="Phobius"/>
    </source>
</evidence>
<sequence>MTTLYRERLWPAPWLFIATALVIPASLLVFLPISQTAGVVVAIVLYLGCVGLLILGGPVIEVTDSDFRAGKATLPLSIAGTVTAHTGDDARVERGTGLDARTWLLIRGWISPLVKIEILDERDSAPYWVVSTRHPDAVVAAISAAKQRAVG</sequence>
<dbReference type="Proteomes" id="UP001549257">
    <property type="component" value="Unassembled WGS sequence"/>
</dbReference>
<keyword evidence="3" id="KW-1185">Reference proteome</keyword>
<protein>
    <recommendedName>
        <fullName evidence="4">DUF3093 domain-containing protein</fullName>
    </recommendedName>
</protein>
<feature type="transmembrane region" description="Helical" evidence="1">
    <location>
        <begin position="39"/>
        <end position="60"/>
    </location>
</feature>
<evidence type="ECO:0000313" key="2">
    <source>
        <dbReference type="EMBL" id="MET4581441.1"/>
    </source>
</evidence>
<organism evidence="2 3">
    <name type="scientific">Conyzicola nivalis</name>
    <dbReference type="NCBI Taxonomy" id="1477021"/>
    <lineage>
        <taxon>Bacteria</taxon>
        <taxon>Bacillati</taxon>
        <taxon>Actinomycetota</taxon>
        <taxon>Actinomycetes</taxon>
        <taxon>Micrococcales</taxon>
        <taxon>Microbacteriaceae</taxon>
        <taxon>Conyzicola</taxon>
    </lineage>
</organism>
<feature type="transmembrane region" description="Helical" evidence="1">
    <location>
        <begin position="12"/>
        <end position="33"/>
    </location>
</feature>
<dbReference type="EMBL" id="JBEPSJ010000001">
    <property type="protein sequence ID" value="MET4581441.1"/>
    <property type="molecule type" value="Genomic_DNA"/>
</dbReference>
<name>A0ABV2QK57_9MICO</name>